<reference evidence="1 2" key="1">
    <citation type="journal article" date="2022" name="Plant J.">
        <title>Chromosome-level genome of Camellia lanceoleosa provides a valuable resource for understanding genome evolution and self-incompatibility.</title>
        <authorList>
            <person name="Gong W."/>
            <person name="Xiao S."/>
            <person name="Wang L."/>
            <person name="Liao Z."/>
            <person name="Chang Y."/>
            <person name="Mo W."/>
            <person name="Hu G."/>
            <person name="Li W."/>
            <person name="Zhao G."/>
            <person name="Zhu H."/>
            <person name="Hu X."/>
            <person name="Ji K."/>
            <person name="Xiang X."/>
            <person name="Song Q."/>
            <person name="Yuan D."/>
            <person name="Jin S."/>
            <person name="Zhang L."/>
        </authorList>
    </citation>
    <scope>NUCLEOTIDE SEQUENCE [LARGE SCALE GENOMIC DNA]</scope>
    <source>
        <strain evidence="1">SQ_2022a</strain>
    </source>
</reference>
<dbReference type="Proteomes" id="UP001060215">
    <property type="component" value="Chromosome 4"/>
</dbReference>
<protein>
    <submittedName>
        <fullName evidence="1">Uncharacterized protein</fullName>
    </submittedName>
</protein>
<dbReference type="EMBL" id="CM045761">
    <property type="protein sequence ID" value="KAI8013332.1"/>
    <property type="molecule type" value="Genomic_DNA"/>
</dbReference>
<evidence type="ECO:0000313" key="2">
    <source>
        <dbReference type="Proteomes" id="UP001060215"/>
    </source>
</evidence>
<proteinExistence type="predicted"/>
<gene>
    <name evidence="1" type="ORF">LOK49_LG05G00442</name>
</gene>
<keyword evidence="2" id="KW-1185">Reference proteome</keyword>
<sequence>MRRSGKIEKAWRRTNSNFVNAILSEIRSIIGAMYVHIDFINSNPKADLDLKCLVLYIIVNSIISCKLMENSLEEIRNIAFSVASSYL</sequence>
<name>A0ACC0HLB8_9ERIC</name>
<organism evidence="1 2">
    <name type="scientific">Camellia lanceoleosa</name>
    <dbReference type="NCBI Taxonomy" id="1840588"/>
    <lineage>
        <taxon>Eukaryota</taxon>
        <taxon>Viridiplantae</taxon>
        <taxon>Streptophyta</taxon>
        <taxon>Embryophyta</taxon>
        <taxon>Tracheophyta</taxon>
        <taxon>Spermatophyta</taxon>
        <taxon>Magnoliopsida</taxon>
        <taxon>eudicotyledons</taxon>
        <taxon>Gunneridae</taxon>
        <taxon>Pentapetalae</taxon>
        <taxon>asterids</taxon>
        <taxon>Ericales</taxon>
        <taxon>Theaceae</taxon>
        <taxon>Camellia</taxon>
    </lineage>
</organism>
<evidence type="ECO:0000313" key="1">
    <source>
        <dbReference type="EMBL" id="KAI8013332.1"/>
    </source>
</evidence>
<comment type="caution">
    <text evidence="1">The sequence shown here is derived from an EMBL/GenBank/DDBJ whole genome shotgun (WGS) entry which is preliminary data.</text>
</comment>
<accession>A0ACC0HLB8</accession>